<evidence type="ECO:0000313" key="4">
    <source>
        <dbReference type="Proteomes" id="UP001218218"/>
    </source>
</evidence>
<sequence length="322" mass="35626">MSSLALMSAAALPDIRDTFGAIYIGVIFAAFFQGLLTVQAYIYYEQFPRDSWVLKTLVAVVWLTDLAHLGVVGSIPWHTLVVNWGNVPVLSSQNKERSIHVILVGIPSILCQAFFLHRLWKMSQKKWSLVVPLALASLAVFGLEFFLSIQNTINPDPTSYIHDKKEAISMFTIGAATDFCIAVSMVYYLQRGKAGFDTTNFILTRLIQYTVATGLASSLLAVACVIADFLKPKSYIFIAMHFSLGRMYTNALLATLNSRRKLRSTLGNTEMGNWSTTPGPSGGPVVAMSTVTQCTTVIANEEFSLDKDLFKRSNDAESRPQW</sequence>
<evidence type="ECO:0000256" key="1">
    <source>
        <dbReference type="SAM" id="Phobius"/>
    </source>
</evidence>
<feature type="transmembrane region" description="Helical" evidence="1">
    <location>
        <begin position="56"/>
        <end position="77"/>
    </location>
</feature>
<dbReference type="EMBL" id="JARIHO010000063">
    <property type="protein sequence ID" value="KAJ7315227.1"/>
    <property type="molecule type" value="Genomic_DNA"/>
</dbReference>
<keyword evidence="1" id="KW-0472">Membrane</keyword>
<dbReference type="PANTHER" id="PTHR40465">
    <property type="entry name" value="CHROMOSOME 1, WHOLE GENOME SHOTGUN SEQUENCE"/>
    <property type="match status" value="1"/>
</dbReference>
<keyword evidence="4" id="KW-1185">Reference proteome</keyword>
<accession>A0AAD6ZC53</accession>
<dbReference type="PANTHER" id="PTHR40465:SF1">
    <property type="entry name" value="DUF6534 DOMAIN-CONTAINING PROTEIN"/>
    <property type="match status" value="1"/>
</dbReference>
<protein>
    <recommendedName>
        <fullName evidence="2">DUF6534 domain-containing protein</fullName>
    </recommendedName>
</protein>
<evidence type="ECO:0000259" key="2">
    <source>
        <dbReference type="Pfam" id="PF20152"/>
    </source>
</evidence>
<reference evidence="3" key="1">
    <citation type="submission" date="2023-03" db="EMBL/GenBank/DDBJ databases">
        <title>Massive genome expansion in bonnet fungi (Mycena s.s.) driven by repeated elements and novel gene families across ecological guilds.</title>
        <authorList>
            <consortium name="Lawrence Berkeley National Laboratory"/>
            <person name="Harder C.B."/>
            <person name="Miyauchi S."/>
            <person name="Viragh M."/>
            <person name="Kuo A."/>
            <person name="Thoen E."/>
            <person name="Andreopoulos B."/>
            <person name="Lu D."/>
            <person name="Skrede I."/>
            <person name="Drula E."/>
            <person name="Henrissat B."/>
            <person name="Morin E."/>
            <person name="Kohler A."/>
            <person name="Barry K."/>
            <person name="LaButti K."/>
            <person name="Morin E."/>
            <person name="Salamov A."/>
            <person name="Lipzen A."/>
            <person name="Mereny Z."/>
            <person name="Hegedus B."/>
            <person name="Baldrian P."/>
            <person name="Stursova M."/>
            <person name="Weitz H."/>
            <person name="Taylor A."/>
            <person name="Grigoriev I.V."/>
            <person name="Nagy L.G."/>
            <person name="Martin F."/>
            <person name="Kauserud H."/>
        </authorList>
    </citation>
    <scope>NUCLEOTIDE SEQUENCE</scope>
    <source>
        <strain evidence="3">CBHHK002</strain>
    </source>
</reference>
<dbReference type="AlphaFoldDB" id="A0AAD6ZC53"/>
<keyword evidence="1" id="KW-1133">Transmembrane helix</keyword>
<keyword evidence="1" id="KW-0812">Transmembrane</keyword>
<feature type="transmembrane region" description="Helical" evidence="1">
    <location>
        <begin position="20"/>
        <end position="44"/>
    </location>
</feature>
<dbReference type="Pfam" id="PF20152">
    <property type="entry name" value="DUF6534"/>
    <property type="match status" value="1"/>
</dbReference>
<feature type="transmembrane region" description="Helical" evidence="1">
    <location>
        <begin position="209"/>
        <end position="229"/>
    </location>
</feature>
<proteinExistence type="predicted"/>
<feature type="transmembrane region" description="Helical" evidence="1">
    <location>
        <begin position="127"/>
        <end position="147"/>
    </location>
</feature>
<dbReference type="Proteomes" id="UP001218218">
    <property type="component" value="Unassembled WGS sequence"/>
</dbReference>
<feature type="domain" description="DUF6534" evidence="2">
    <location>
        <begin position="175"/>
        <end position="260"/>
    </location>
</feature>
<gene>
    <name evidence="3" type="ORF">DFH08DRAFT_423207</name>
</gene>
<feature type="transmembrane region" description="Helical" evidence="1">
    <location>
        <begin position="235"/>
        <end position="256"/>
    </location>
</feature>
<evidence type="ECO:0000313" key="3">
    <source>
        <dbReference type="EMBL" id="KAJ7315227.1"/>
    </source>
</evidence>
<feature type="transmembrane region" description="Helical" evidence="1">
    <location>
        <begin position="97"/>
        <end position="115"/>
    </location>
</feature>
<feature type="transmembrane region" description="Helical" evidence="1">
    <location>
        <begin position="167"/>
        <end position="189"/>
    </location>
</feature>
<dbReference type="InterPro" id="IPR045339">
    <property type="entry name" value="DUF6534"/>
</dbReference>
<comment type="caution">
    <text evidence="3">The sequence shown here is derived from an EMBL/GenBank/DDBJ whole genome shotgun (WGS) entry which is preliminary data.</text>
</comment>
<name>A0AAD6ZC53_9AGAR</name>
<organism evidence="3 4">
    <name type="scientific">Mycena albidolilacea</name>
    <dbReference type="NCBI Taxonomy" id="1033008"/>
    <lineage>
        <taxon>Eukaryota</taxon>
        <taxon>Fungi</taxon>
        <taxon>Dikarya</taxon>
        <taxon>Basidiomycota</taxon>
        <taxon>Agaricomycotina</taxon>
        <taxon>Agaricomycetes</taxon>
        <taxon>Agaricomycetidae</taxon>
        <taxon>Agaricales</taxon>
        <taxon>Marasmiineae</taxon>
        <taxon>Mycenaceae</taxon>
        <taxon>Mycena</taxon>
    </lineage>
</organism>